<name>A0A0F9IMX1_9ZZZZ</name>
<accession>A0A0F9IMX1</accession>
<proteinExistence type="predicted"/>
<feature type="compositionally biased region" description="Low complexity" evidence="1">
    <location>
        <begin position="162"/>
        <end position="173"/>
    </location>
</feature>
<evidence type="ECO:0000313" key="2">
    <source>
        <dbReference type="EMBL" id="KKM21144.1"/>
    </source>
</evidence>
<dbReference type="EMBL" id="LAZR01013615">
    <property type="protein sequence ID" value="KKM21144.1"/>
    <property type="molecule type" value="Genomic_DNA"/>
</dbReference>
<reference evidence="2" key="1">
    <citation type="journal article" date="2015" name="Nature">
        <title>Complex archaea that bridge the gap between prokaryotes and eukaryotes.</title>
        <authorList>
            <person name="Spang A."/>
            <person name="Saw J.H."/>
            <person name="Jorgensen S.L."/>
            <person name="Zaremba-Niedzwiedzka K."/>
            <person name="Martijn J."/>
            <person name="Lind A.E."/>
            <person name="van Eijk R."/>
            <person name="Schleper C."/>
            <person name="Guy L."/>
            <person name="Ettema T.J."/>
        </authorList>
    </citation>
    <scope>NUCLEOTIDE SEQUENCE</scope>
</reference>
<organism evidence="2">
    <name type="scientific">marine sediment metagenome</name>
    <dbReference type="NCBI Taxonomy" id="412755"/>
    <lineage>
        <taxon>unclassified sequences</taxon>
        <taxon>metagenomes</taxon>
        <taxon>ecological metagenomes</taxon>
    </lineage>
</organism>
<comment type="caution">
    <text evidence="2">The sequence shown here is derived from an EMBL/GenBank/DDBJ whole genome shotgun (WGS) entry which is preliminary data.</text>
</comment>
<dbReference type="AlphaFoldDB" id="A0A0F9IMX1"/>
<feature type="compositionally biased region" description="Basic residues" evidence="1">
    <location>
        <begin position="56"/>
        <end position="65"/>
    </location>
</feature>
<protein>
    <submittedName>
        <fullName evidence="2">Uncharacterized protein</fullName>
    </submittedName>
</protein>
<feature type="region of interest" description="Disordered" evidence="1">
    <location>
        <begin position="162"/>
        <end position="192"/>
    </location>
</feature>
<feature type="compositionally biased region" description="Basic residues" evidence="1">
    <location>
        <begin position="174"/>
        <end position="184"/>
    </location>
</feature>
<feature type="region of interest" description="Disordered" evidence="1">
    <location>
        <begin position="50"/>
        <end position="104"/>
    </location>
</feature>
<sequence>MPADSEEDCFHAGSCRNDLALKTSFHLNCVRQTTDEFCPHEVSATNLGKVAVAGKTGRRPPRQGRHPVCSQPRQPERTRQQPPGTKCPHSHMAAPTRSATGTGRASFKAGAAGFLRTKGRTQYRFSLHRTFPTAISTRNAIPPPPQAAFAAPEPICAFRPAQPAAPIGAGPQLLRRRRPGRSWRSRIPTLES</sequence>
<evidence type="ECO:0000256" key="1">
    <source>
        <dbReference type="SAM" id="MobiDB-lite"/>
    </source>
</evidence>
<gene>
    <name evidence="2" type="ORF">LCGC14_1638410</name>
</gene>